<dbReference type="PANTHER" id="PTHR39963">
    <property type="entry name" value="SLL0983 PROTEIN"/>
    <property type="match status" value="1"/>
</dbReference>
<dbReference type="Proteomes" id="UP000662783">
    <property type="component" value="Chromosome"/>
</dbReference>
<dbReference type="EMBL" id="CP070608">
    <property type="protein sequence ID" value="QSE97896.1"/>
    <property type="molecule type" value="Genomic_DNA"/>
</dbReference>
<sequence length="228" mass="26257">MSNDHLKIITTEDGSHSLYNKELNETYHSFHGALQESRHVFIENGLRFWHSENSQVKKVKIFELGFGTGLNALLSLEYGIKNNIEIEFMSIEAYPLDKEQYEILNYSNLVADGSLTDFFNDMHEIPWNSQVPIHEKFLLEKIHDKIELIDLRNQKFDIVFYDAFAPSKQPQLWEIPQIEKVVNSLKKGGVFVTYCAQGQLKRNLKSLGLEVNTLPGPPGKKEMVMAIK</sequence>
<dbReference type="InterPro" id="IPR008471">
    <property type="entry name" value="MnmC-like_methylTransf"/>
</dbReference>
<feature type="domain" description="MnmC-like methyltransferase" evidence="1">
    <location>
        <begin position="138"/>
        <end position="228"/>
    </location>
</feature>
<keyword evidence="3" id="KW-1185">Reference proteome</keyword>
<name>A0A975A140_9BACT</name>
<evidence type="ECO:0000313" key="3">
    <source>
        <dbReference type="Proteomes" id="UP000662783"/>
    </source>
</evidence>
<dbReference type="Gene3D" id="3.40.50.150">
    <property type="entry name" value="Vaccinia Virus protein VP39"/>
    <property type="match status" value="1"/>
</dbReference>
<accession>A0A975A140</accession>
<dbReference type="InterPro" id="IPR029063">
    <property type="entry name" value="SAM-dependent_MTases_sf"/>
</dbReference>
<dbReference type="PANTHER" id="PTHR39963:SF1">
    <property type="entry name" value="MNMC-LIKE METHYLTRANSFERASE DOMAIN-CONTAINING PROTEIN"/>
    <property type="match status" value="1"/>
</dbReference>
<dbReference type="SUPFAM" id="SSF53335">
    <property type="entry name" value="S-adenosyl-L-methionine-dependent methyltransferases"/>
    <property type="match status" value="1"/>
</dbReference>
<dbReference type="GO" id="GO:0004808">
    <property type="term" value="F:tRNA (5-methylaminomethyl-2-thiouridylate)(34)-methyltransferase activity"/>
    <property type="evidence" value="ECO:0007669"/>
    <property type="project" value="InterPro"/>
</dbReference>
<evidence type="ECO:0000259" key="1">
    <source>
        <dbReference type="Pfam" id="PF05430"/>
    </source>
</evidence>
<reference evidence="2" key="1">
    <citation type="submission" date="2021-02" db="EMBL/GenBank/DDBJ databases">
        <title>Fulvivirga sp. S481 isolated from sea water.</title>
        <authorList>
            <person name="Bae S.S."/>
            <person name="Baek K."/>
        </authorList>
    </citation>
    <scope>NUCLEOTIDE SEQUENCE</scope>
    <source>
        <strain evidence="2">S481</strain>
    </source>
</reference>
<gene>
    <name evidence="2" type="primary">mnmD</name>
    <name evidence="2" type="ORF">JR347_02075</name>
</gene>
<evidence type="ECO:0000313" key="2">
    <source>
        <dbReference type="EMBL" id="QSE97896.1"/>
    </source>
</evidence>
<protein>
    <submittedName>
        <fullName evidence="2">tRNA (5-methylaminomethyl-2-thiouridine)(34)-methyltransferase MnmD</fullName>
    </submittedName>
</protein>
<dbReference type="GO" id="GO:0016645">
    <property type="term" value="F:oxidoreductase activity, acting on the CH-NH group of donors"/>
    <property type="evidence" value="ECO:0007669"/>
    <property type="project" value="InterPro"/>
</dbReference>
<proteinExistence type="predicted"/>
<organism evidence="2 3">
    <name type="scientific">Fulvivirga lutea</name>
    <dbReference type="NCBI Taxonomy" id="2810512"/>
    <lineage>
        <taxon>Bacteria</taxon>
        <taxon>Pseudomonadati</taxon>
        <taxon>Bacteroidota</taxon>
        <taxon>Cytophagia</taxon>
        <taxon>Cytophagales</taxon>
        <taxon>Fulvivirgaceae</taxon>
        <taxon>Fulvivirga</taxon>
    </lineage>
</organism>
<dbReference type="InterPro" id="IPR047785">
    <property type="entry name" value="tRNA_MNMC2"/>
</dbReference>
<dbReference type="Pfam" id="PF05430">
    <property type="entry name" value="Methyltransf_30"/>
    <property type="match status" value="1"/>
</dbReference>
<dbReference type="RefSeq" id="WP_205722404.1">
    <property type="nucleotide sequence ID" value="NZ_CP070608.1"/>
</dbReference>
<dbReference type="NCBIfam" id="NF033855">
    <property type="entry name" value="tRNA_MNMC2"/>
    <property type="match status" value="1"/>
</dbReference>
<dbReference type="CDD" id="cd02440">
    <property type="entry name" value="AdoMet_MTases"/>
    <property type="match status" value="1"/>
</dbReference>
<dbReference type="KEGG" id="fuv:JR347_02075"/>
<dbReference type="AlphaFoldDB" id="A0A975A140"/>